<feature type="domain" description="Solute-binding protein family 3/N-terminal" evidence="3">
    <location>
        <begin position="58"/>
        <end position="287"/>
    </location>
</feature>
<reference evidence="5" key="1">
    <citation type="submission" date="2014-08" db="EMBL/GenBank/DDBJ databases">
        <authorList>
            <person name="Edwards T."/>
        </authorList>
    </citation>
    <scope>NUCLEOTIDE SEQUENCE [LARGE SCALE GENOMIC DNA]</scope>
</reference>
<evidence type="ECO:0000259" key="3">
    <source>
        <dbReference type="SMART" id="SM00062"/>
    </source>
</evidence>
<dbReference type="SMART" id="SM00062">
    <property type="entry name" value="PBPb"/>
    <property type="match status" value="1"/>
</dbReference>
<accession>A0A0K2VX70</accession>
<dbReference type="Gene3D" id="3.40.190.10">
    <property type="entry name" value="Periplasmic binding protein-like II"/>
    <property type="match status" value="2"/>
</dbReference>
<dbReference type="InterPro" id="IPR001638">
    <property type="entry name" value="Solute-binding_3/MltF_N"/>
</dbReference>
<evidence type="ECO:0000256" key="2">
    <source>
        <dbReference type="SAM" id="SignalP"/>
    </source>
</evidence>
<dbReference type="PANTHER" id="PTHR35936:SF17">
    <property type="entry name" value="ARGININE-BINDING EXTRACELLULAR PROTEIN ARTP"/>
    <property type="match status" value="1"/>
</dbReference>
<proteinExistence type="predicted"/>
<evidence type="ECO:0000256" key="1">
    <source>
        <dbReference type="ARBA" id="ARBA00022729"/>
    </source>
</evidence>
<dbReference type="AlphaFoldDB" id="A0A0K2VX70"/>
<protein>
    <submittedName>
        <fullName evidence="4">Putative glutamine transporter subunit periplasmic binding component of ABC superfamily</fullName>
    </submittedName>
</protein>
<dbReference type="Proteomes" id="UP000182888">
    <property type="component" value="Unassembled WGS sequence"/>
</dbReference>
<feature type="chain" id="PRO_5005489804" evidence="2">
    <location>
        <begin position="27"/>
        <end position="306"/>
    </location>
</feature>
<dbReference type="SUPFAM" id="SSF53850">
    <property type="entry name" value="Periplasmic binding protein-like II"/>
    <property type="match status" value="1"/>
</dbReference>
<keyword evidence="1 2" id="KW-0732">Signal</keyword>
<organism evidence="4 5">
    <name type="scientific">Mesorhizobium plurifarium</name>
    <dbReference type="NCBI Taxonomy" id="69974"/>
    <lineage>
        <taxon>Bacteria</taxon>
        <taxon>Pseudomonadati</taxon>
        <taxon>Pseudomonadota</taxon>
        <taxon>Alphaproteobacteria</taxon>
        <taxon>Hyphomicrobiales</taxon>
        <taxon>Phyllobacteriaceae</taxon>
        <taxon>Mesorhizobium</taxon>
    </lineage>
</organism>
<evidence type="ECO:0000313" key="5">
    <source>
        <dbReference type="Proteomes" id="UP000182888"/>
    </source>
</evidence>
<dbReference type="Pfam" id="PF00497">
    <property type="entry name" value="SBP_bac_3"/>
    <property type="match status" value="1"/>
</dbReference>
<dbReference type="EMBL" id="CCND01000012">
    <property type="protein sequence ID" value="CDX56314.1"/>
    <property type="molecule type" value="Genomic_DNA"/>
</dbReference>
<gene>
    <name evidence="4" type="ORF">MPL1032_20490</name>
</gene>
<feature type="signal peptide" evidence="2">
    <location>
        <begin position="1"/>
        <end position="26"/>
    </location>
</feature>
<evidence type="ECO:0000313" key="4">
    <source>
        <dbReference type="EMBL" id="CDX56314.1"/>
    </source>
</evidence>
<name>A0A0K2VX70_MESPL</name>
<sequence length="306" mass="32113">MSILTTAGRAIALASALLGGTFAAAAADLKIGPNGTPLSVDASADLAGKVPDAFKGGTLKIATDPSSPPYTYYQADGQTLVGADIDLGNAVAAKLGLKAEWSAVKFPGIIAAIEAKRFDTALTGMGDTPAREQKLDFVDYSTDGNAIVVLKGNPLAIKTIADLCGKHVAVLQGSVMQGLVEKQNGKCADKKIDIQVFQDINQALLQVRTKRADATMYQYGVAAYVIQTSPDAAGLEVLAFEQYGTGYNAMPFRKSDSALRDAVQAALTEMKADGSYEKILTAWGMQANGLEKITVNDGLRFNQPSN</sequence>
<dbReference type="PANTHER" id="PTHR35936">
    <property type="entry name" value="MEMBRANE-BOUND LYTIC MUREIN TRANSGLYCOSYLASE F"/>
    <property type="match status" value="1"/>
</dbReference>
<dbReference type="CDD" id="cd01004">
    <property type="entry name" value="PBP2_MidA_like"/>
    <property type="match status" value="1"/>
</dbReference>